<dbReference type="PANTHER" id="PTHR13493">
    <property type="entry name" value="ZINC FINGER CCHC DOMAIN-CONTAINING"/>
    <property type="match status" value="1"/>
</dbReference>
<evidence type="ECO:0000256" key="15">
    <source>
        <dbReference type="PROSITE-ProRule" id="PRU01343"/>
    </source>
</evidence>
<keyword evidence="10" id="KW-0862">Zinc</keyword>
<evidence type="ECO:0000256" key="9">
    <source>
        <dbReference type="ARBA" id="ARBA00022771"/>
    </source>
</evidence>
<comment type="subcellular location">
    <subcellularLocation>
        <location evidence="1">Cytoplasm</location>
    </subcellularLocation>
    <subcellularLocation>
        <location evidence="2">Nucleus</location>
        <location evidence="2">Nucleolus</location>
    </subcellularLocation>
</comment>
<reference evidence="18" key="1">
    <citation type="submission" date="2025-08" db="UniProtKB">
        <authorList>
            <consortium name="RefSeq"/>
        </authorList>
    </citation>
    <scope>IDENTIFICATION</scope>
    <source>
        <tissue evidence="18">Blood</tissue>
    </source>
</reference>
<keyword evidence="6" id="KW-0808">Transferase</keyword>
<gene>
    <name evidence="18" type="primary">ZCCHC4</name>
</gene>
<dbReference type="PANTHER" id="PTHR13493:SF3">
    <property type="entry name" value="RRNA N6-ADENOSINE-METHYLTRANSFERASE ZCCHC4"/>
    <property type="match status" value="1"/>
</dbReference>
<evidence type="ECO:0000313" key="18">
    <source>
        <dbReference type="RefSeq" id="XP_060544907.1"/>
    </source>
</evidence>
<feature type="domain" description="GRF-type" evidence="16">
    <location>
        <begin position="26"/>
        <end position="68"/>
    </location>
</feature>
<keyword evidence="11" id="KW-0539">Nucleus</keyword>
<evidence type="ECO:0000256" key="10">
    <source>
        <dbReference type="ARBA" id="ARBA00022833"/>
    </source>
</evidence>
<keyword evidence="7" id="KW-0949">S-adenosyl-L-methionine</keyword>
<dbReference type="PROSITE" id="PS50216">
    <property type="entry name" value="DHHC"/>
    <property type="match status" value="1"/>
</dbReference>
<dbReference type="InterPro" id="IPR041370">
    <property type="entry name" value="Mlase_EEF1AKMT1/ZCCHC4"/>
</dbReference>
<keyword evidence="4" id="KW-0963">Cytoplasm</keyword>
<evidence type="ECO:0000313" key="17">
    <source>
        <dbReference type="Proteomes" id="UP001652622"/>
    </source>
</evidence>
<dbReference type="InterPro" id="IPR010666">
    <property type="entry name" value="Znf_GRF"/>
</dbReference>
<sequence>MEAASQADGVTVVLERGSHAAPAPECPHGPTLLFARILPGKGKGRRFYACSACRERRECHFFQWEDEKISEARLSAREKYNRSHRPSKTHSDNVKRYKEFIALPPSKRKFCQECQQLLLISEWEGHSGHPILSDISAAQLRRPTQLLSALENKKTNAQYLFTDRSCHFLLDLLVAQGFRRVLCVGTPRLHELIQLEASSHEKISMKSLLLDIDFRYSQFYPEEDFCHYNMFNHYFFAGEAASRVCEEFLQEDRGRHVVMVADPPFGGLVEALASSFQKLRAMWSSAGGTGSSTSKELPILWIFPYFFEPRILEFFPSFTMLDYQVDYDNHALYKHGKRGRKQSPVRIFTNLSPGSIVLPAEEGYRFCPVCQRYVSAENRHCDICNSCTSKDGRCWTHCNLCKKCVKPSWVHCSICGRCALPTHPCEEAHAGCFICGEDDHKRTTCPNRQRIGRIDQDSKKAKKKKKLKRIVLETTCWKKAKAARKRKKKI</sequence>
<accession>A0ABM3Z956</accession>
<dbReference type="Pfam" id="PF10237">
    <property type="entry name" value="N6-adenineMlase"/>
    <property type="match status" value="1"/>
</dbReference>
<evidence type="ECO:0000256" key="6">
    <source>
        <dbReference type="ARBA" id="ARBA00022679"/>
    </source>
</evidence>
<protein>
    <recommendedName>
        <fullName evidence="14">rRNA N(6)-adenosine-methyltransferase ZCCHC4</fullName>
    </recommendedName>
    <alternativeName>
        <fullName evidence="12">Zinc finger CCHC domain-containing protein 4</fullName>
    </alternativeName>
</protein>
<dbReference type="GeneID" id="117670824"/>
<keyword evidence="9 15" id="KW-0863">Zinc-finger</keyword>
<dbReference type="PROSITE" id="PS00092">
    <property type="entry name" value="N6_MTASE"/>
    <property type="match status" value="1"/>
</dbReference>
<evidence type="ECO:0000256" key="1">
    <source>
        <dbReference type="ARBA" id="ARBA00004496"/>
    </source>
</evidence>
<evidence type="ECO:0000256" key="3">
    <source>
        <dbReference type="ARBA" id="ARBA00008246"/>
    </source>
</evidence>
<dbReference type="Pfam" id="PF06839">
    <property type="entry name" value="Zn_ribbon_GRF"/>
    <property type="match status" value="1"/>
</dbReference>
<evidence type="ECO:0000256" key="14">
    <source>
        <dbReference type="ARBA" id="ARBA00049767"/>
    </source>
</evidence>
<evidence type="ECO:0000256" key="5">
    <source>
        <dbReference type="ARBA" id="ARBA00022603"/>
    </source>
</evidence>
<evidence type="ECO:0000256" key="12">
    <source>
        <dbReference type="ARBA" id="ARBA00032078"/>
    </source>
</evidence>
<keyword evidence="17" id="KW-1185">Reference proteome</keyword>
<organism evidence="17 18">
    <name type="scientific">Pantherophis guttatus</name>
    <name type="common">Corn snake</name>
    <name type="synonym">Elaphe guttata</name>
    <dbReference type="NCBI Taxonomy" id="94885"/>
    <lineage>
        <taxon>Eukaryota</taxon>
        <taxon>Metazoa</taxon>
        <taxon>Chordata</taxon>
        <taxon>Craniata</taxon>
        <taxon>Vertebrata</taxon>
        <taxon>Euteleostomi</taxon>
        <taxon>Lepidosauria</taxon>
        <taxon>Squamata</taxon>
        <taxon>Bifurcata</taxon>
        <taxon>Unidentata</taxon>
        <taxon>Episquamata</taxon>
        <taxon>Toxicofera</taxon>
        <taxon>Serpentes</taxon>
        <taxon>Colubroidea</taxon>
        <taxon>Colubridae</taxon>
        <taxon>Colubrinae</taxon>
        <taxon>Pantherophis</taxon>
    </lineage>
</organism>
<evidence type="ECO:0000259" key="16">
    <source>
        <dbReference type="PROSITE" id="PS51999"/>
    </source>
</evidence>
<evidence type="ECO:0000256" key="4">
    <source>
        <dbReference type="ARBA" id="ARBA00022490"/>
    </source>
</evidence>
<dbReference type="PROSITE" id="PS51999">
    <property type="entry name" value="ZF_GRF"/>
    <property type="match status" value="1"/>
</dbReference>
<comment type="similarity">
    <text evidence="3">Belongs to the ZCCHC4 family.</text>
</comment>
<dbReference type="InterPro" id="IPR039846">
    <property type="entry name" value="ZCCHC4"/>
</dbReference>
<keyword evidence="5" id="KW-0489">Methyltransferase</keyword>
<proteinExistence type="inferred from homology"/>
<keyword evidence="8" id="KW-0479">Metal-binding</keyword>
<evidence type="ECO:0000256" key="11">
    <source>
        <dbReference type="ARBA" id="ARBA00023242"/>
    </source>
</evidence>
<evidence type="ECO:0000256" key="13">
    <source>
        <dbReference type="ARBA" id="ARBA00046086"/>
    </source>
</evidence>
<evidence type="ECO:0000256" key="8">
    <source>
        <dbReference type="ARBA" id="ARBA00022723"/>
    </source>
</evidence>
<dbReference type="Proteomes" id="UP001652622">
    <property type="component" value="Unplaced"/>
</dbReference>
<name>A0ABM3Z956_PANGU</name>
<evidence type="ECO:0000256" key="7">
    <source>
        <dbReference type="ARBA" id="ARBA00022691"/>
    </source>
</evidence>
<evidence type="ECO:0000256" key="2">
    <source>
        <dbReference type="ARBA" id="ARBA00004604"/>
    </source>
</evidence>
<dbReference type="InterPro" id="IPR002052">
    <property type="entry name" value="DNA_methylase_N6_adenine_CS"/>
</dbReference>
<dbReference type="RefSeq" id="XP_060544907.1">
    <property type="nucleotide sequence ID" value="XM_060688924.1"/>
</dbReference>
<comment type="function">
    <text evidence="13">rRNA N6-methyltransferase that specifically methylates the adenine in position 4220 of 28S rRNA. N6-methylation of adenine(4220) in 28S rRNA is required for translation.</text>
</comment>